<feature type="domain" description="MOFRL-associated" evidence="10">
    <location>
        <begin position="31"/>
        <end position="283"/>
    </location>
</feature>
<reference evidence="11" key="1">
    <citation type="submission" date="2022-01" db="EMBL/GenBank/DDBJ databases">
        <authorList>
            <person name="King R."/>
        </authorList>
    </citation>
    <scope>NUCLEOTIDE SEQUENCE</scope>
</reference>
<dbReference type="Proteomes" id="UP001153620">
    <property type="component" value="Chromosome 1"/>
</dbReference>
<dbReference type="Pfam" id="PF05161">
    <property type="entry name" value="MOFRL"/>
    <property type="match status" value="1"/>
</dbReference>
<dbReference type="AlphaFoldDB" id="A0A9N9WM25"/>
<dbReference type="EC" id="2.7.1.31" evidence="3"/>
<name>A0A9N9WM25_9DIPT</name>
<dbReference type="PANTHER" id="PTHR12227:SF0">
    <property type="entry name" value="GLYCERATE KINASE"/>
    <property type="match status" value="1"/>
</dbReference>
<dbReference type="InterPro" id="IPR007835">
    <property type="entry name" value="MOFRL"/>
</dbReference>
<evidence type="ECO:0000259" key="10">
    <source>
        <dbReference type="Pfam" id="PF13660"/>
    </source>
</evidence>
<evidence type="ECO:0000256" key="1">
    <source>
        <dbReference type="ARBA" id="ARBA00000694"/>
    </source>
</evidence>
<keyword evidence="7" id="KW-0418">Kinase</keyword>
<dbReference type="InterPro" id="IPR025286">
    <property type="entry name" value="MOFRL_assoc_dom"/>
</dbReference>
<evidence type="ECO:0000256" key="6">
    <source>
        <dbReference type="ARBA" id="ARBA00022741"/>
    </source>
</evidence>
<dbReference type="InterPro" id="IPR037035">
    <property type="entry name" value="GK-like_C_sf"/>
</dbReference>
<comment type="catalytic activity">
    <reaction evidence="1">
        <text>(R)-glycerate + ATP = (2R)-3-phosphoglycerate + ADP + H(+)</text>
        <dbReference type="Rhea" id="RHEA:23516"/>
        <dbReference type="ChEBI" id="CHEBI:15378"/>
        <dbReference type="ChEBI" id="CHEBI:16659"/>
        <dbReference type="ChEBI" id="CHEBI:30616"/>
        <dbReference type="ChEBI" id="CHEBI:58272"/>
        <dbReference type="ChEBI" id="CHEBI:456216"/>
        <dbReference type="EC" id="2.7.1.31"/>
    </reaction>
</comment>
<reference evidence="11" key="2">
    <citation type="submission" date="2022-10" db="EMBL/GenBank/DDBJ databases">
        <authorList>
            <consortium name="ENA_rothamsted_submissions"/>
            <consortium name="culmorum"/>
            <person name="King R."/>
        </authorList>
    </citation>
    <scope>NUCLEOTIDE SEQUENCE</scope>
</reference>
<keyword evidence="8" id="KW-0067">ATP-binding</keyword>
<dbReference type="EMBL" id="OU895877">
    <property type="protein sequence ID" value="CAG9798048.1"/>
    <property type="molecule type" value="Genomic_DNA"/>
</dbReference>
<dbReference type="OrthoDB" id="44918at2759"/>
<dbReference type="InterPro" id="IPR039760">
    <property type="entry name" value="MOFRL_protein"/>
</dbReference>
<evidence type="ECO:0000256" key="4">
    <source>
        <dbReference type="ARBA" id="ARBA00020720"/>
    </source>
</evidence>
<accession>A0A9N9WM25</accession>
<dbReference type="GO" id="GO:0008887">
    <property type="term" value="F:glycerate kinase activity"/>
    <property type="evidence" value="ECO:0007669"/>
    <property type="project" value="UniProtKB-EC"/>
</dbReference>
<evidence type="ECO:0000313" key="11">
    <source>
        <dbReference type="EMBL" id="CAG9798048.1"/>
    </source>
</evidence>
<evidence type="ECO:0000259" key="9">
    <source>
        <dbReference type="Pfam" id="PF05161"/>
    </source>
</evidence>
<keyword evidence="12" id="KW-1185">Reference proteome</keyword>
<dbReference type="GO" id="GO:0005737">
    <property type="term" value="C:cytoplasm"/>
    <property type="evidence" value="ECO:0007669"/>
    <property type="project" value="TreeGrafter"/>
</dbReference>
<protein>
    <recommendedName>
        <fullName evidence="4">Glycerate kinase</fullName>
        <ecNumber evidence="3">2.7.1.31</ecNumber>
    </recommendedName>
</protein>
<dbReference type="SUPFAM" id="SSF82544">
    <property type="entry name" value="GckA/TtuD-like"/>
    <property type="match status" value="1"/>
</dbReference>
<dbReference type="Pfam" id="PF13660">
    <property type="entry name" value="DUF4147"/>
    <property type="match status" value="1"/>
</dbReference>
<proteinExistence type="inferred from homology"/>
<dbReference type="GO" id="GO:0005524">
    <property type="term" value="F:ATP binding"/>
    <property type="evidence" value="ECO:0007669"/>
    <property type="project" value="UniProtKB-KW"/>
</dbReference>
<evidence type="ECO:0000256" key="8">
    <source>
        <dbReference type="ARBA" id="ARBA00022840"/>
    </source>
</evidence>
<comment type="similarity">
    <text evidence="2">Belongs to the glycerate kinase type-2 family.</text>
</comment>
<organism evidence="11 12">
    <name type="scientific">Chironomus riparius</name>
    <dbReference type="NCBI Taxonomy" id="315576"/>
    <lineage>
        <taxon>Eukaryota</taxon>
        <taxon>Metazoa</taxon>
        <taxon>Ecdysozoa</taxon>
        <taxon>Arthropoda</taxon>
        <taxon>Hexapoda</taxon>
        <taxon>Insecta</taxon>
        <taxon>Pterygota</taxon>
        <taxon>Neoptera</taxon>
        <taxon>Endopterygota</taxon>
        <taxon>Diptera</taxon>
        <taxon>Nematocera</taxon>
        <taxon>Chironomoidea</taxon>
        <taxon>Chironomidae</taxon>
        <taxon>Chironominae</taxon>
        <taxon>Chironomus</taxon>
    </lineage>
</organism>
<evidence type="ECO:0000256" key="2">
    <source>
        <dbReference type="ARBA" id="ARBA00005393"/>
    </source>
</evidence>
<dbReference type="FunFam" id="3.40.50.10180:FF:000001">
    <property type="entry name" value="Glycerate kinase"/>
    <property type="match status" value="1"/>
</dbReference>
<dbReference type="PANTHER" id="PTHR12227">
    <property type="entry name" value="GLYCERATE KINASE"/>
    <property type="match status" value="1"/>
</dbReference>
<evidence type="ECO:0000313" key="12">
    <source>
        <dbReference type="Proteomes" id="UP001153620"/>
    </source>
</evidence>
<evidence type="ECO:0000256" key="3">
    <source>
        <dbReference type="ARBA" id="ARBA00012101"/>
    </source>
</evidence>
<evidence type="ECO:0000256" key="7">
    <source>
        <dbReference type="ARBA" id="ARBA00022777"/>
    </source>
</evidence>
<dbReference type="InterPro" id="IPR038614">
    <property type="entry name" value="GK_N_sf"/>
</dbReference>
<sequence>MRQILSVILNFKGARCYCTGVGRYLRMEDVLKNIFYSSVDAVKPRTLISGNKFLVHITSGSKELIEINHQNNSYQLDITNKNVHIVGFGKGVLGIAAEIEHVLGNRISDGILSIPVGAQQHESLSSTTKLKVYEGAAGNLPDNDALKAAEAIKDHVSSLTSDDILLCLITGGGSALLPLPIAPITLDEKSTLIKKLSRAGATINELNIVRIAISQVKGGKLLEIGRNVHKIISLIISDIINDPLELIASGPTIPYQKPAISPIKILEKYNLMGTLPQSIVNVIQKNEDNQDVPSMINKNSQVFLIANNHIAIESAMNKAKTFNLVPVFLSHEVQGNVIDISKALFDLICCIKMYSTLSRDEFLKSIEHVLEILHAQSNFHVDLINALNQTTINGICIISGGETTVNVRCDEGLGGRNQELALRFTKHCYDAKSMEFDDLLFLSAGSDGIDGNNDAAGAVGGTKILSNMNEKTLNVSDVMADYIYRNDSYSFYKNFIKNYAGDGFHIHTGITGTNIMDIHLLLMIMPNSRLS</sequence>
<keyword evidence="6" id="KW-0547">Nucleotide-binding</keyword>
<keyword evidence="5" id="KW-0808">Transferase</keyword>
<gene>
    <name evidence="11" type="ORF">CHIRRI_LOCUS1033</name>
</gene>
<dbReference type="Gene3D" id="3.40.50.10180">
    <property type="entry name" value="Glycerate kinase, MOFRL-like N-terminal domain"/>
    <property type="match status" value="1"/>
</dbReference>
<dbReference type="Gene3D" id="3.40.1480.10">
    <property type="entry name" value="MOFRL domain"/>
    <property type="match status" value="1"/>
</dbReference>
<feature type="domain" description="MOFRL" evidence="9">
    <location>
        <begin position="395"/>
        <end position="517"/>
    </location>
</feature>
<evidence type="ECO:0000256" key="5">
    <source>
        <dbReference type="ARBA" id="ARBA00022679"/>
    </source>
</evidence>